<feature type="region of interest" description="Disordered" evidence="19">
    <location>
        <begin position="845"/>
        <end position="867"/>
    </location>
</feature>
<dbReference type="PANTHER" id="PTHR42861">
    <property type="entry name" value="CALCIUM-TRANSPORTING ATPASE"/>
    <property type="match status" value="1"/>
</dbReference>
<dbReference type="InterPro" id="IPR006068">
    <property type="entry name" value="ATPase_P-typ_cation-transptr_C"/>
</dbReference>
<sequence length="867" mass="91448">MRGAGAVRDEGWLPVTEAGTLPVDRVLAALDSGPAGLTGEEVLRRRARLGPNAVRTHRVSALAVLVRQFRSALLGLLLAAATVSYFVGERTDALVIGVILAVSVGFGFGNEYRAERAGAALHDRVRHTAPVIRAGRTGEVDVVDLVPGDLVRLDLGMVVPADLRLTAANRLECDESVLTGESAAVAKDPAPVPAGTPLDDLASCALMGTVVRAGSGVGVVVATAGHTAFGRIAVGLGERQGETEFQRGLRRFSLMLARVAGVLTGVIFVINLVLHRPVIDAVLFSLAIAVGITPQLLPAIVTASLAAGTRSLARRRVLVKRLVCVEDLGNVEVLFTDKTGTLTDGRLSLAETLGPDGRPSDAPLLAGLLANEATTEADGNPMDRALWAAPGVAAQPVAAYRRVALLPFDHQRRRVSVLVDGPDGRTLVTKGAAEEVLALCHDVPDAARAVLDERLAGGGRVVAVAGRPAPGATTLEPDDERDLSFGGLLVFLDPPKADARAALDRLAGLGVTVKVITGDHPAVAVRVCQQLGLPVSGVLTGADLAGLDDAGLAAAIGRTSVFARVSPEDKARLVRAQRAAGRDVAFLGDGVNDALALHAADIGISVDTGTDVARDAADVLLLEKDLDVLADGVTEGRRIFANTIKYVLMGTSSNFGNMFSAAGASAFLPFLPMLPSQILLNNLIYDLSQVAIPTDRVDADQLARPAHWDLREIRRFMLTFGPLSSLFDFLTFALLLSVLHAGPVEFRTGWFVESLATQTLVVFAIRTHTSPFWRSRPSRPLLVAAFAAVAVAWLIPYLPVAGPLGFHPLPVGFLAVLVGLVLAYLALVEVTKRALFASSDLLRPSRRPPEAVHRRRTHRRAARFSTR</sequence>
<dbReference type="InterPro" id="IPR006415">
    <property type="entry name" value="P-type_ATPase_IIIB"/>
</dbReference>
<dbReference type="SFLD" id="SFLDS00003">
    <property type="entry name" value="Haloacid_Dehalogenase"/>
    <property type="match status" value="1"/>
</dbReference>
<keyword evidence="8" id="KW-0597">Phosphoprotein</keyword>
<dbReference type="InterPro" id="IPR001757">
    <property type="entry name" value="P_typ_ATPase"/>
</dbReference>
<evidence type="ECO:0000256" key="9">
    <source>
        <dbReference type="ARBA" id="ARBA00022692"/>
    </source>
</evidence>
<proteinExistence type="inferred from homology"/>
<feature type="transmembrane region" description="Helical" evidence="20">
    <location>
        <begin position="716"/>
        <end position="738"/>
    </location>
</feature>
<evidence type="ECO:0000256" key="20">
    <source>
        <dbReference type="SAM" id="Phobius"/>
    </source>
</evidence>
<evidence type="ECO:0000256" key="4">
    <source>
        <dbReference type="ARBA" id="ARBA00012786"/>
    </source>
</evidence>
<name>A0AAU7M2K2_9ACTN</name>
<keyword evidence="13" id="KW-1278">Translocase</keyword>
<dbReference type="GO" id="GO:0015444">
    <property type="term" value="F:P-type magnesium transporter activity"/>
    <property type="evidence" value="ECO:0007669"/>
    <property type="project" value="UniProtKB-EC"/>
</dbReference>
<dbReference type="InterPro" id="IPR059000">
    <property type="entry name" value="ATPase_P-type_domA"/>
</dbReference>
<evidence type="ECO:0000256" key="19">
    <source>
        <dbReference type="SAM" id="MobiDB-lite"/>
    </source>
</evidence>
<dbReference type="EMBL" id="CP157762">
    <property type="protein sequence ID" value="XBP91725.1"/>
    <property type="molecule type" value="Genomic_DNA"/>
</dbReference>
<evidence type="ECO:0000256" key="5">
    <source>
        <dbReference type="ARBA" id="ARBA00013555"/>
    </source>
</evidence>
<reference evidence="22" key="1">
    <citation type="submission" date="2024-01" db="EMBL/GenBank/DDBJ databases">
        <title>The genome sequence of Micromonospora mangrovi CCTCC AA 2012012.</title>
        <authorList>
            <person name="Gao J."/>
        </authorList>
    </citation>
    <scope>NUCLEOTIDE SEQUENCE</scope>
    <source>
        <strain evidence="22">CCTCC AA 2012012</strain>
    </source>
</reference>
<evidence type="ECO:0000256" key="13">
    <source>
        <dbReference type="ARBA" id="ARBA00022967"/>
    </source>
</evidence>
<evidence type="ECO:0000259" key="21">
    <source>
        <dbReference type="SMART" id="SM00831"/>
    </source>
</evidence>
<dbReference type="AlphaFoldDB" id="A0AAU7M2K2"/>
<dbReference type="RefSeq" id="WP_350931270.1">
    <property type="nucleotide sequence ID" value="NZ_CP157762.1"/>
</dbReference>
<evidence type="ECO:0000256" key="3">
    <source>
        <dbReference type="ARBA" id="ARBA00008746"/>
    </source>
</evidence>
<evidence type="ECO:0000256" key="12">
    <source>
        <dbReference type="ARBA" id="ARBA00022842"/>
    </source>
</evidence>
<evidence type="ECO:0000313" key="22">
    <source>
        <dbReference type="EMBL" id="XBP91725.1"/>
    </source>
</evidence>
<dbReference type="InterPro" id="IPR018303">
    <property type="entry name" value="ATPase_P-typ_P_site"/>
</dbReference>
<keyword evidence="15 20" id="KW-0472">Membrane</keyword>
<dbReference type="InterPro" id="IPR008250">
    <property type="entry name" value="ATPase_P-typ_transduc_dom_A_sf"/>
</dbReference>
<dbReference type="InterPro" id="IPR004014">
    <property type="entry name" value="ATPase_P-typ_cation-transptr_N"/>
</dbReference>
<dbReference type="Gene3D" id="2.70.150.10">
    <property type="entry name" value="Calcium-transporting ATPase, cytoplasmic transduction domain A"/>
    <property type="match status" value="1"/>
</dbReference>
<comment type="function">
    <text evidence="1">Mediates magnesium influx to the cytosol.</text>
</comment>
<dbReference type="Pfam" id="PF00122">
    <property type="entry name" value="E1-E2_ATPase"/>
    <property type="match status" value="1"/>
</dbReference>
<dbReference type="SUPFAM" id="SSF81660">
    <property type="entry name" value="Metal cation-transporting ATPase, ATP-binding domain N"/>
    <property type="match status" value="1"/>
</dbReference>
<keyword evidence="11" id="KW-0067">ATP-binding</keyword>
<dbReference type="NCBIfam" id="TIGR01494">
    <property type="entry name" value="ATPase_P-type"/>
    <property type="match status" value="2"/>
</dbReference>
<feature type="transmembrane region" description="Helical" evidence="20">
    <location>
        <begin position="255"/>
        <end position="275"/>
    </location>
</feature>
<dbReference type="Gene3D" id="3.40.1110.10">
    <property type="entry name" value="Calcium-transporting ATPase, cytoplasmic domain N"/>
    <property type="match status" value="1"/>
</dbReference>
<protein>
    <recommendedName>
        <fullName evidence="5">Magnesium-transporting ATPase, P-type 1</fullName>
        <ecNumber evidence="4">7.2.2.14</ecNumber>
    </recommendedName>
    <alternativeName>
        <fullName evidence="16">Mg(2+) transport ATPase, P-type 1</fullName>
    </alternativeName>
</protein>
<organism evidence="22">
    <name type="scientific">Micromonospora sp. CCTCC AA 2012012</name>
    <dbReference type="NCBI Taxonomy" id="3111921"/>
    <lineage>
        <taxon>Bacteria</taxon>
        <taxon>Bacillati</taxon>
        <taxon>Actinomycetota</taxon>
        <taxon>Actinomycetes</taxon>
        <taxon>Micromonosporales</taxon>
        <taxon>Micromonosporaceae</taxon>
        <taxon>Micromonospora</taxon>
    </lineage>
</organism>
<evidence type="ECO:0000256" key="6">
    <source>
        <dbReference type="ARBA" id="ARBA00022475"/>
    </source>
</evidence>
<dbReference type="SUPFAM" id="SSF81665">
    <property type="entry name" value="Calcium ATPase, transmembrane domain M"/>
    <property type="match status" value="1"/>
</dbReference>
<dbReference type="SUPFAM" id="SSF56784">
    <property type="entry name" value="HAD-like"/>
    <property type="match status" value="1"/>
</dbReference>
<dbReference type="Gene3D" id="1.20.1110.10">
    <property type="entry name" value="Calcium-transporting ATPase, transmembrane domain"/>
    <property type="match status" value="1"/>
</dbReference>
<dbReference type="InterPro" id="IPR023298">
    <property type="entry name" value="ATPase_P-typ_TM_dom_sf"/>
</dbReference>
<keyword evidence="6" id="KW-1003">Cell membrane</keyword>
<dbReference type="SFLD" id="SFLDF00027">
    <property type="entry name" value="p-type_atpase"/>
    <property type="match status" value="1"/>
</dbReference>
<comment type="subcellular location">
    <subcellularLocation>
        <location evidence="2">Cell inner membrane</location>
        <topology evidence="2">Multi-pass membrane protein</topology>
    </subcellularLocation>
</comment>
<comment type="catalytic activity">
    <reaction evidence="17">
        <text>Mg(2+)(out) + ATP + H2O = Mg(2+)(in) + ADP + phosphate + H(+)</text>
        <dbReference type="Rhea" id="RHEA:10260"/>
        <dbReference type="ChEBI" id="CHEBI:15377"/>
        <dbReference type="ChEBI" id="CHEBI:15378"/>
        <dbReference type="ChEBI" id="CHEBI:18420"/>
        <dbReference type="ChEBI" id="CHEBI:30616"/>
        <dbReference type="ChEBI" id="CHEBI:43474"/>
        <dbReference type="ChEBI" id="CHEBI:456216"/>
        <dbReference type="EC" id="7.2.2.14"/>
    </reaction>
</comment>
<feature type="transmembrane region" description="Helical" evidence="20">
    <location>
        <begin position="69"/>
        <end position="87"/>
    </location>
</feature>
<keyword evidence="10" id="KW-0547">Nucleotide-binding</keyword>
<feature type="transmembrane region" description="Helical" evidence="20">
    <location>
        <begin position="781"/>
        <end position="800"/>
    </location>
</feature>
<reference evidence="23" key="2">
    <citation type="submission" date="2024-06" db="EMBL/GenBank/DDBJ databases">
        <title>Micromonospora mangrovi CCTCC AA 2012012 genome sequences.</title>
        <authorList>
            <person name="Gao J."/>
        </authorList>
    </citation>
    <scope>NUCLEOTIDE SEQUENCE</scope>
    <source>
        <strain evidence="23">CCTCC AA 2012012</strain>
    </source>
</reference>
<dbReference type="InterPro" id="IPR044492">
    <property type="entry name" value="P_typ_ATPase_HD_dom"/>
</dbReference>
<evidence type="ECO:0000256" key="14">
    <source>
        <dbReference type="ARBA" id="ARBA00022989"/>
    </source>
</evidence>
<dbReference type="Gene3D" id="3.40.50.1000">
    <property type="entry name" value="HAD superfamily/HAD-like"/>
    <property type="match status" value="1"/>
</dbReference>
<dbReference type="InterPro" id="IPR036412">
    <property type="entry name" value="HAD-like_sf"/>
</dbReference>
<accession>A0AAU7M2K2</accession>
<feature type="domain" description="Cation-transporting P-type ATPase N-terminal" evidence="21">
    <location>
        <begin position="17"/>
        <end position="89"/>
    </location>
</feature>
<evidence type="ECO:0000256" key="17">
    <source>
        <dbReference type="ARBA" id="ARBA00047295"/>
    </source>
</evidence>
<feature type="transmembrane region" description="Helical" evidence="20">
    <location>
        <begin position="750"/>
        <end position="769"/>
    </location>
</feature>
<evidence type="ECO:0000256" key="7">
    <source>
        <dbReference type="ARBA" id="ARBA00022519"/>
    </source>
</evidence>
<dbReference type="InterPro" id="IPR023299">
    <property type="entry name" value="ATPase_P-typ_cyto_dom_N"/>
</dbReference>
<dbReference type="GO" id="GO:0016887">
    <property type="term" value="F:ATP hydrolysis activity"/>
    <property type="evidence" value="ECO:0007669"/>
    <property type="project" value="InterPro"/>
</dbReference>
<comment type="catalytic activity">
    <reaction evidence="18">
        <text>ATP + H2O = ADP + phosphate + H(+)</text>
        <dbReference type="Rhea" id="RHEA:13065"/>
        <dbReference type="ChEBI" id="CHEBI:15377"/>
        <dbReference type="ChEBI" id="CHEBI:15378"/>
        <dbReference type="ChEBI" id="CHEBI:30616"/>
        <dbReference type="ChEBI" id="CHEBI:43474"/>
        <dbReference type="ChEBI" id="CHEBI:456216"/>
    </reaction>
</comment>
<dbReference type="EC" id="7.2.2.14" evidence="4"/>
<dbReference type="Pfam" id="PF00702">
    <property type="entry name" value="Hydrolase"/>
    <property type="match status" value="1"/>
</dbReference>
<feature type="transmembrane region" description="Helical" evidence="20">
    <location>
        <begin position="281"/>
        <end position="306"/>
    </location>
</feature>
<evidence type="ECO:0000313" key="23">
    <source>
        <dbReference type="EMBL" id="XCH72423.1"/>
    </source>
</evidence>
<evidence type="ECO:0000256" key="11">
    <source>
        <dbReference type="ARBA" id="ARBA00022840"/>
    </source>
</evidence>
<dbReference type="InterPro" id="IPR023214">
    <property type="entry name" value="HAD_sf"/>
</dbReference>
<dbReference type="SFLD" id="SFLDG00002">
    <property type="entry name" value="C1.7:_P-type_atpase_like"/>
    <property type="match status" value="1"/>
</dbReference>
<feature type="compositionally biased region" description="Basic residues" evidence="19">
    <location>
        <begin position="853"/>
        <end position="867"/>
    </location>
</feature>
<dbReference type="SUPFAM" id="SSF81653">
    <property type="entry name" value="Calcium ATPase, transduction domain A"/>
    <property type="match status" value="1"/>
</dbReference>
<keyword evidence="9 20" id="KW-0812">Transmembrane</keyword>
<dbReference type="PRINTS" id="PR01836">
    <property type="entry name" value="MGATPASE"/>
</dbReference>
<dbReference type="GO" id="GO:0005886">
    <property type="term" value="C:plasma membrane"/>
    <property type="evidence" value="ECO:0007669"/>
    <property type="project" value="UniProtKB-SubCell"/>
</dbReference>
<evidence type="ECO:0000256" key="15">
    <source>
        <dbReference type="ARBA" id="ARBA00023136"/>
    </source>
</evidence>
<evidence type="ECO:0000256" key="16">
    <source>
        <dbReference type="ARBA" id="ARBA00029806"/>
    </source>
</evidence>
<feature type="transmembrane region" description="Helical" evidence="20">
    <location>
        <begin position="806"/>
        <end position="827"/>
    </location>
</feature>
<dbReference type="GO" id="GO:0005524">
    <property type="term" value="F:ATP binding"/>
    <property type="evidence" value="ECO:0007669"/>
    <property type="project" value="UniProtKB-KW"/>
</dbReference>
<dbReference type="Pfam" id="PF00690">
    <property type="entry name" value="Cation_ATPase_N"/>
    <property type="match status" value="1"/>
</dbReference>
<evidence type="ECO:0000256" key="1">
    <source>
        <dbReference type="ARBA" id="ARBA00003954"/>
    </source>
</evidence>
<keyword evidence="14 20" id="KW-1133">Transmembrane helix</keyword>
<dbReference type="SMART" id="SM00831">
    <property type="entry name" value="Cation_ATPase_N"/>
    <property type="match status" value="1"/>
</dbReference>
<comment type="similarity">
    <text evidence="3">Belongs to the cation transport ATPase (P-type) (TC 3.A.3) family. Type IIIB subfamily.</text>
</comment>
<dbReference type="PROSITE" id="PS00154">
    <property type="entry name" value="ATPASE_E1_E2"/>
    <property type="match status" value="1"/>
</dbReference>
<dbReference type="Pfam" id="PF00689">
    <property type="entry name" value="Cation_ATPase_C"/>
    <property type="match status" value="1"/>
</dbReference>
<keyword evidence="7" id="KW-0997">Cell inner membrane</keyword>
<feature type="transmembrane region" description="Helical" evidence="20">
    <location>
        <begin position="93"/>
        <end position="109"/>
    </location>
</feature>
<evidence type="ECO:0000256" key="2">
    <source>
        <dbReference type="ARBA" id="ARBA00004429"/>
    </source>
</evidence>
<keyword evidence="12" id="KW-0460">Magnesium</keyword>
<evidence type="ECO:0000256" key="18">
    <source>
        <dbReference type="ARBA" id="ARBA00049360"/>
    </source>
</evidence>
<dbReference type="NCBIfam" id="TIGR01524">
    <property type="entry name" value="ATPase-IIIB_Mg"/>
    <property type="match status" value="1"/>
</dbReference>
<gene>
    <name evidence="22" type="primary">mgtA</name>
    <name evidence="23" type="ORF">ABUL08_19040</name>
    <name evidence="22" type="ORF">VK199_18970</name>
</gene>
<dbReference type="EMBL" id="CP159342">
    <property type="protein sequence ID" value="XCH72423.1"/>
    <property type="molecule type" value="Genomic_DNA"/>
</dbReference>
<evidence type="ECO:0000256" key="8">
    <source>
        <dbReference type="ARBA" id="ARBA00022553"/>
    </source>
</evidence>
<evidence type="ECO:0000256" key="10">
    <source>
        <dbReference type="ARBA" id="ARBA00022741"/>
    </source>
</evidence>